<dbReference type="EMBL" id="CP002100">
    <property type="protein sequence ID" value="ADN49534.1"/>
    <property type="molecule type" value="Genomic_DNA"/>
</dbReference>
<accession>E1QSE1</accession>
<dbReference type="RefSeq" id="WP_013335259.1">
    <property type="nucleotide sequence ID" value="NC_014537.1"/>
</dbReference>
<reference evidence="1 2" key="1">
    <citation type="journal article" date="2010" name="Stand. Genomic Sci.">
        <title>Complete genome sequence of Vulcanisaeta distributa type strain (IC-017).</title>
        <authorList>
            <person name="Mavromatis K."/>
            <person name="Sikorski J."/>
            <person name="Pabst E."/>
            <person name="Teshima H."/>
            <person name="Lapidus A."/>
            <person name="Lucas S."/>
            <person name="Nolan M."/>
            <person name="Glavina Del Rio T."/>
            <person name="Cheng J.F."/>
            <person name="Bruce D."/>
            <person name="Goodwin L."/>
            <person name="Pitluck S."/>
            <person name="Liolios K."/>
            <person name="Ivanova N."/>
            <person name="Mikhailova N."/>
            <person name="Pati A."/>
            <person name="Chen A."/>
            <person name="Palaniappan K."/>
            <person name="Land M."/>
            <person name="Hauser L."/>
            <person name="Chang Y.J."/>
            <person name="Jeffries C.D."/>
            <person name="Rohde M."/>
            <person name="Spring S."/>
            <person name="Goker M."/>
            <person name="Wirth R."/>
            <person name="Woyke T."/>
            <person name="Bristow J."/>
            <person name="Eisen J.A."/>
            <person name="Markowitz V."/>
            <person name="Hugenholtz P."/>
            <person name="Klenk H.P."/>
            <person name="Kyrpides N.C."/>
        </authorList>
    </citation>
    <scope>NUCLEOTIDE SEQUENCE [LARGE SCALE GENOMIC DNA]</scope>
    <source>
        <strain evidence="2">DSM 14429 / JCM 11212 / NBRC 100878 / IC-017</strain>
    </source>
</reference>
<organism evidence="1 2">
    <name type="scientific">Vulcanisaeta distributa (strain DSM 14429 / JCM 11212 / NBRC 100878 / IC-017)</name>
    <dbReference type="NCBI Taxonomy" id="572478"/>
    <lineage>
        <taxon>Archaea</taxon>
        <taxon>Thermoproteota</taxon>
        <taxon>Thermoprotei</taxon>
        <taxon>Thermoproteales</taxon>
        <taxon>Thermoproteaceae</taxon>
        <taxon>Vulcanisaeta</taxon>
    </lineage>
</organism>
<proteinExistence type="predicted"/>
<dbReference type="KEGG" id="vdi:Vdis_0121"/>
<evidence type="ECO:0000313" key="1">
    <source>
        <dbReference type="EMBL" id="ADN49534.1"/>
    </source>
</evidence>
<gene>
    <name evidence="1" type="ordered locus">Vdis_0121</name>
</gene>
<dbReference type="Proteomes" id="UP000006681">
    <property type="component" value="Chromosome"/>
</dbReference>
<evidence type="ECO:0000313" key="2">
    <source>
        <dbReference type="Proteomes" id="UP000006681"/>
    </source>
</evidence>
<name>E1QSE1_VULDI</name>
<protein>
    <submittedName>
        <fullName evidence="1">Uncharacterized protein</fullName>
    </submittedName>
</protein>
<dbReference type="STRING" id="572478.Vdis_0121"/>
<sequence length="76" mass="8830">MDCAYLVIRWVGGVYVIEGFVPTRYISASATPTNPQIPINDLRRFDAEEPIPITIHFRYKRIADLIPTERLRLRIT</sequence>
<keyword evidence="2" id="KW-1185">Reference proteome</keyword>
<dbReference type="GeneID" id="9751037"/>
<dbReference type="HOGENOM" id="CLU_2646135_0_0_2"/>
<reference evidence="2" key="2">
    <citation type="journal article" date="2010" name="Stand. Genomic Sci.">
        <title>Complete genome sequence of Vulcanisaeta distributa type strain (IC-017T).</title>
        <authorList>
            <person name="Mavromatis K."/>
            <person name="Sikorski J."/>
            <person name="Pabst E."/>
            <person name="Teshima H."/>
            <person name="Lapidus A."/>
            <person name="Lucas S."/>
            <person name="Nolan M."/>
            <person name="Glavina Del Rio T."/>
            <person name="Cheng J."/>
            <person name="Bruce D."/>
            <person name="Goodwin L."/>
            <person name="Pitluck S."/>
            <person name="Liolios K."/>
            <person name="Ivanova N."/>
            <person name="Mikhailova N."/>
            <person name="Pati A."/>
            <person name="Chen A."/>
            <person name="Palaniappan K."/>
            <person name="Land M."/>
            <person name="Hauser L."/>
            <person name="Chang Y."/>
            <person name="Jeffries C."/>
            <person name="Rohde M."/>
            <person name="Spring S."/>
            <person name="Goker M."/>
            <person name="Wirth R."/>
            <person name="Woyke T."/>
            <person name="Bristow J."/>
            <person name="Eisen J."/>
            <person name="Markowitz V."/>
            <person name="Hugenholtz P."/>
            <person name="Klenk H."/>
            <person name="Kyrpides N."/>
        </authorList>
    </citation>
    <scope>NUCLEOTIDE SEQUENCE [LARGE SCALE GENOMIC DNA]</scope>
    <source>
        <strain evidence="2">DSM 14429 / JCM 11212 / NBRC 100878 / IC-017</strain>
    </source>
</reference>
<dbReference type="AlphaFoldDB" id="E1QSE1"/>